<dbReference type="Proteomes" id="UP000484255">
    <property type="component" value="Unassembled WGS sequence"/>
</dbReference>
<proteinExistence type="predicted"/>
<dbReference type="PANTHER" id="PTHR12558">
    <property type="entry name" value="CELL DIVISION CYCLE 16,23,27"/>
    <property type="match status" value="1"/>
</dbReference>
<feature type="region of interest" description="Disordered" evidence="2">
    <location>
        <begin position="330"/>
        <end position="354"/>
    </location>
</feature>
<evidence type="ECO:0000313" key="4">
    <source>
        <dbReference type="EMBL" id="NDY92262.1"/>
    </source>
</evidence>
<accession>A0A7C9TL07</accession>
<dbReference type="AlphaFoldDB" id="A0A7C9TL07"/>
<dbReference type="SUPFAM" id="SSF48452">
    <property type="entry name" value="TPR-like"/>
    <property type="match status" value="2"/>
</dbReference>
<feature type="compositionally biased region" description="Low complexity" evidence="2">
    <location>
        <begin position="331"/>
        <end position="341"/>
    </location>
</feature>
<dbReference type="Pfam" id="PF13432">
    <property type="entry name" value="TPR_16"/>
    <property type="match status" value="2"/>
</dbReference>
<dbReference type="EMBL" id="JAAGOH010000016">
    <property type="protein sequence ID" value="NDY92262.1"/>
    <property type="molecule type" value="Genomic_DNA"/>
</dbReference>
<feature type="repeat" description="TPR" evidence="1">
    <location>
        <begin position="568"/>
        <end position="601"/>
    </location>
</feature>
<evidence type="ECO:0000256" key="3">
    <source>
        <dbReference type="SAM" id="SignalP"/>
    </source>
</evidence>
<dbReference type="PROSITE" id="PS50005">
    <property type="entry name" value="TPR"/>
    <property type="match status" value="1"/>
</dbReference>
<feature type="chain" id="PRO_5028956800" evidence="3">
    <location>
        <begin position="39"/>
        <end position="615"/>
    </location>
</feature>
<reference evidence="4 5" key="1">
    <citation type="submission" date="2020-02" db="EMBL/GenBank/DDBJ databases">
        <title>Ideonella bacterium strain TBM-1.</title>
        <authorList>
            <person name="Chen W.-M."/>
        </authorList>
    </citation>
    <scope>NUCLEOTIDE SEQUENCE [LARGE SCALE GENOMIC DNA]</scope>
    <source>
        <strain evidence="4 5">TBM-1</strain>
    </source>
</reference>
<comment type="caution">
    <text evidence="4">The sequence shown here is derived from an EMBL/GenBank/DDBJ whole genome shotgun (WGS) entry which is preliminary data.</text>
</comment>
<evidence type="ECO:0000313" key="5">
    <source>
        <dbReference type="Proteomes" id="UP000484255"/>
    </source>
</evidence>
<name>A0A7C9TL07_9BURK</name>
<dbReference type="PANTHER" id="PTHR12558:SF33">
    <property type="entry name" value="BLL7664 PROTEIN"/>
    <property type="match status" value="1"/>
</dbReference>
<keyword evidence="3" id="KW-0732">Signal</keyword>
<evidence type="ECO:0000256" key="1">
    <source>
        <dbReference type="PROSITE-ProRule" id="PRU00339"/>
    </source>
</evidence>
<dbReference type="InterPro" id="IPR011990">
    <property type="entry name" value="TPR-like_helical_dom_sf"/>
</dbReference>
<organism evidence="4 5">
    <name type="scientific">Ideonella livida</name>
    <dbReference type="NCBI Taxonomy" id="2707176"/>
    <lineage>
        <taxon>Bacteria</taxon>
        <taxon>Pseudomonadati</taxon>
        <taxon>Pseudomonadota</taxon>
        <taxon>Betaproteobacteria</taxon>
        <taxon>Burkholderiales</taxon>
        <taxon>Sphaerotilaceae</taxon>
        <taxon>Ideonella</taxon>
    </lineage>
</organism>
<gene>
    <name evidence="4" type="ORF">G3A44_13820</name>
</gene>
<dbReference type="RefSeq" id="WP_163458114.1">
    <property type="nucleotide sequence ID" value="NZ_JAAGOH010000016.1"/>
</dbReference>
<dbReference type="Gene3D" id="1.25.40.10">
    <property type="entry name" value="Tetratricopeptide repeat domain"/>
    <property type="match status" value="2"/>
</dbReference>
<protein>
    <submittedName>
        <fullName evidence="4">Tetratricopeptide repeat protein</fullName>
    </submittedName>
</protein>
<keyword evidence="5" id="KW-1185">Reference proteome</keyword>
<evidence type="ECO:0000256" key="2">
    <source>
        <dbReference type="SAM" id="MobiDB-lite"/>
    </source>
</evidence>
<dbReference type="InterPro" id="IPR019734">
    <property type="entry name" value="TPR_rpt"/>
</dbReference>
<keyword evidence="1" id="KW-0802">TPR repeat</keyword>
<sequence>MNRRPRHARTHSGLFGRLQSPWMPVAALLAALSTPAMAQAPAAEPPPPRSQLDGRLLEQLLDVELAARQGQWRSAFDVLLDAGRRTRDEGLFRRAFEMALAGRSADHALQATRAWRQVKPDAVEAVRLEVHVLLLTQRLEDLGETLRQLLRLTPPAERSALIAGLPRFLSAPEEKSRVLAAAQHALAPFVDAAGTRVAARAALARLSLAADLPDDALTLTRKVLAEDPRALDGLRVALELMNSRPEAEALVMRYLDSRGAALPVRVAYAQQLSEASRLVEAGQQLRRVVAEAPDMASAWFTLGGTLLQIHQPQEAEAALRRYLSLSEKSEATAGEATATAADPELQETPTATPRQRERIEAAQDQARLWLAQALEQRRQPTQAQAELDLIPRERWTLEVVTRRAQLQAGRGELEAALRMVRETPVKEDVSPRHRVLAQVQVLREAKQWQRAYDLLLGLLRETPEDSGVTYELAMTAERLQRLEDMEVLLRRVISLKPDDASAFNALGYSLADRNLRLEEAESLLQRAIKLSPADPYIIDSLGWVNYRLGRLQAARELLEKSIARRPHAEVGAHLGEVLWQQGHHAQALERFRQAQAMEPDNEVLQETLKRLQVRL</sequence>
<feature type="signal peptide" evidence="3">
    <location>
        <begin position="1"/>
        <end position="38"/>
    </location>
</feature>
<dbReference type="SMART" id="SM00028">
    <property type="entry name" value="TPR"/>
    <property type="match status" value="6"/>
</dbReference>